<keyword evidence="2" id="KW-1185">Reference proteome</keyword>
<organism evidence="1 2">
    <name type="scientific">Candidatus Liberibacter asiaticus str. gxpsy</name>
    <dbReference type="NCBI Taxonomy" id="1174529"/>
    <lineage>
        <taxon>Bacteria</taxon>
        <taxon>Pseudomonadati</taxon>
        <taxon>Pseudomonadota</taxon>
        <taxon>Alphaproteobacteria</taxon>
        <taxon>Hyphomicrobiales</taxon>
        <taxon>Rhizobiaceae</taxon>
        <taxon>Liberibacter</taxon>
    </lineage>
</organism>
<dbReference type="GeneID" id="93077459"/>
<accession>A0ABN4B5Q5</accession>
<dbReference type="RefSeq" id="WP_015452993.1">
    <property type="nucleotide sequence ID" value="NC_020549.1"/>
</dbReference>
<sequence length="56" mass="6362">MEHIFLEGYGFLSLRESDGRADFSDISEGIALLNIIYNTMKKPVLSFENDVHISVE</sequence>
<name>A0ABN4B5Q5_LIBAS</name>
<protein>
    <submittedName>
        <fullName evidence="1">Uncharacterized protein</fullName>
    </submittedName>
</protein>
<dbReference type="Proteomes" id="UP000011820">
    <property type="component" value="Chromosome"/>
</dbReference>
<gene>
    <name evidence="1" type="ORF">WSI_05205</name>
</gene>
<evidence type="ECO:0000313" key="1">
    <source>
        <dbReference type="EMBL" id="AGH17398.1"/>
    </source>
</evidence>
<reference evidence="1 2" key="1">
    <citation type="journal article" date="2013" name="Genome Announc.">
        <title>Complete Genome Sequence of a Chinese Strain of 'Candidatus Liberibacter asiaticus'.</title>
        <authorList>
            <person name="Lin H."/>
            <person name="Han C.S."/>
            <person name="Liu B."/>
            <person name="Lou B."/>
            <person name="Bai X."/>
            <person name="Deng C."/>
            <person name="Civerolo E.L."/>
            <person name="Gupta G."/>
        </authorList>
    </citation>
    <scope>NUCLEOTIDE SEQUENCE [LARGE SCALE GENOMIC DNA]</scope>
    <source>
        <strain evidence="2">gxpsy</strain>
    </source>
</reference>
<proteinExistence type="predicted"/>
<dbReference type="EMBL" id="CP004005">
    <property type="protein sequence ID" value="AGH17398.1"/>
    <property type="molecule type" value="Genomic_DNA"/>
</dbReference>
<evidence type="ECO:0000313" key="2">
    <source>
        <dbReference type="Proteomes" id="UP000011820"/>
    </source>
</evidence>